<evidence type="ECO:0000313" key="10">
    <source>
        <dbReference type="Proteomes" id="UP000094020"/>
    </source>
</evidence>
<evidence type="ECO:0000256" key="2">
    <source>
        <dbReference type="ARBA" id="ARBA00022605"/>
    </source>
</evidence>
<keyword evidence="10" id="KW-1185">Reference proteome</keyword>
<dbReference type="PROSITE" id="PS00065">
    <property type="entry name" value="D_2_HYDROXYACID_DH_1"/>
    <property type="match status" value="1"/>
</dbReference>
<dbReference type="AlphaFoldDB" id="A0A1B9I640"/>
<dbReference type="GO" id="GO:0016616">
    <property type="term" value="F:oxidoreductase activity, acting on the CH-OH group of donors, NAD or NADP as acceptor"/>
    <property type="evidence" value="ECO:0007669"/>
    <property type="project" value="InterPro"/>
</dbReference>
<dbReference type="RefSeq" id="XP_019012209.1">
    <property type="nucleotide sequence ID" value="XM_019154806.1"/>
</dbReference>
<dbReference type="CDD" id="cd12169">
    <property type="entry name" value="PGDH_like_1"/>
    <property type="match status" value="1"/>
</dbReference>
<dbReference type="InterPro" id="IPR006139">
    <property type="entry name" value="D-isomer_2_OHA_DH_cat_dom"/>
</dbReference>
<keyword evidence="2" id="KW-0028">Amino-acid biosynthesis</keyword>
<evidence type="ECO:0000256" key="1">
    <source>
        <dbReference type="ARBA" id="ARBA00005854"/>
    </source>
</evidence>
<dbReference type="STRING" id="1296096.A0A1B9I640"/>
<dbReference type="EMBL" id="CP144521">
    <property type="protein sequence ID" value="WWC68765.1"/>
    <property type="molecule type" value="Genomic_DNA"/>
</dbReference>
<dbReference type="GO" id="GO:0051287">
    <property type="term" value="F:NAD binding"/>
    <property type="evidence" value="ECO:0007669"/>
    <property type="project" value="InterPro"/>
</dbReference>
<comment type="similarity">
    <text evidence="1 5">Belongs to the D-isomer specific 2-hydroxyacid dehydrogenase family.</text>
</comment>
<gene>
    <name evidence="8" type="ORF">I206_03052</name>
    <name evidence="9" type="ORF">I206_102699</name>
</gene>
<feature type="domain" description="D-isomer specific 2-hydroxyacid dehydrogenase catalytic" evidence="6">
    <location>
        <begin position="27"/>
        <end position="348"/>
    </location>
</feature>
<evidence type="ECO:0000256" key="4">
    <source>
        <dbReference type="ARBA" id="ARBA00023027"/>
    </source>
</evidence>
<sequence length="353" mass="38753">MYASIKIAVLDDYNNLSPEYTSNLPSNLDITVYNDTILPVPDPQPLIDRLKPYEILVTMRERTPLPAKIIDSLPNLKLILTTGLRNRGIDIAAAKKRGIQVAGTPGPKTPPGLPPNFTATTQHTIALILSLVSNIPRDHTIISSNPTPEWIHYLPLNTFLGGLTLGILGLGKLGIGTARIASLAFGMKIIAWSPNLNQERADQSAIEANLPKGTFKVVSKEDLFKISDVISLHIVLSESTKDIVKKNDLDLMKSNSFIVNTSRGPLINENDLLSILEKGKIRGAALDVFDIEPLPADSKWRTTDWGKNGKSQVVLTPHTGYSYEDSLKAMWEGTKENLERIAQGNAVKWVIEP</sequence>
<keyword evidence="4" id="KW-0520">NAD</keyword>
<dbReference type="InterPro" id="IPR029752">
    <property type="entry name" value="D-isomer_DH_CS1"/>
</dbReference>
<dbReference type="PROSITE" id="PS00671">
    <property type="entry name" value="D_2_HYDROXYACID_DH_3"/>
    <property type="match status" value="1"/>
</dbReference>
<reference evidence="8" key="3">
    <citation type="submission" date="2016-07" db="EMBL/GenBank/DDBJ databases">
        <title>Evolution of pathogenesis and genome organization in the Tremellales.</title>
        <authorList>
            <person name="Cuomo C."/>
            <person name="Litvintseva A."/>
            <person name="Heitman J."/>
            <person name="Chen Y."/>
            <person name="Sun S."/>
            <person name="Springer D."/>
            <person name="Dromer F."/>
            <person name="Young S."/>
            <person name="Zeng Q."/>
            <person name="Chapman S."/>
            <person name="Gujja S."/>
            <person name="Saif S."/>
            <person name="Birren B."/>
        </authorList>
    </citation>
    <scope>NUCLEOTIDE SEQUENCE</scope>
    <source>
        <strain evidence="8">CBS 10737</strain>
    </source>
</reference>
<reference evidence="9" key="4">
    <citation type="submission" date="2024-02" db="EMBL/GenBank/DDBJ databases">
        <title>Comparative genomics of Cryptococcus and Kwoniella reveals pathogenesis evolution and contrasting modes of karyotype evolution via chromosome fusion or intercentromeric recombination.</title>
        <authorList>
            <person name="Coelho M.A."/>
            <person name="David-Palma M."/>
            <person name="Shea T."/>
            <person name="Bowers K."/>
            <person name="McGinley-Smith S."/>
            <person name="Mohammad A.W."/>
            <person name="Gnirke A."/>
            <person name="Yurkov A.M."/>
            <person name="Nowrousian M."/>
            <person name="Sun S."/>
            <person name="Cuomo C.A."/>
            <person name="Heitman J."/>
        </authorList>
    </citation>
    <scope>NUCLEOTIDE SEQUENCE</scope>
    <source>
        <strain evidence="9">CBS 10737</strain>
    </source>
</reference>
<organism evidence="8">
    <name type="scientific">Kwoniella pini CBS 10737</name>
    <dbReference type="NCBI Taxonomy" id="1296096"/>
    <lineage>
        <taxon>Eukaryota</taxon>
        <taxon>Fungi</taxon>
        <taxon>Dikarya</taxon>
        <taxon>Basidiomycota</taxon>
        <taxon>Agaricomycotina</taxon>
        <taxon>Tremellomycetes</taxon>
        <taxon>Tremellales</taxon>
        <taxon>Cryptococcaceae</taxon>
        <taxon>Kwoniella</taxon>
    </lineage>
</organism>
<proteinExistence type="inferred from homology"/>
<evidence type="ECO:0008006" key="11">
    <source>
        <dbReference type="Google" id="ProtNLM"/>
    </source>
</evidence>
<evidence type="ECO:0000259" key="7">
    <source>
        <dbReference type="Pfam" id="PF02826"/>
    </source>
</evidence>
<dbReference type="Pfam" id="PF02826">
    <property type="entry name" value="2-Hacid_dh_C"/>
    <property type="match status" value="1"/>
</dbReference>
<dbReference type="PANTHER" id="PTHR42789:SF1">
    <property type="entry name" value="D-ISOMER SPECIFIC 2-HYDROXYACID DEHYDROGENASE FAMILY PROTEIN (AFU_ORTHOLOGUE AFUA_6G10090)"/>
    <property type="match status" value="1"/>
</dbReference>
<dbReference type="KEGG" id="kpin:30171421"/>
<dbReference type="Proteomes" id="UP000094020">
    <property type="component" value="Chromosome 3"/>
</dbReference>
<dbReference type="GeneID" id="30171421"/>
<dbReference type="InterPro" id="IPR050857">
    <property type="entry name" value="D-2-hydroxyacid_DH"/>
</dbReference>
<evidence type="ECO:0000259" key="6">
    <source>
        <dbReference type="Pfam" id="PF00389"/>
    </source>
</evidence>
<dbReference type="Gene3D" id="3.40.50.720">
    <property type="entry name" value="NAD(P)-binding Rossmann-like Domain"/>
    <property type="match status" value="2"/>
</dbReference>
<dbReference type="SUPFAM" id="SSF51735">
    <property type="entry name" value="NAD(P)-binding Rossmann-fold domains"/>
    <property type="match status" value="1"/>
</dbReference>
<accession>A0A1B9I640</accession>
<evidence type="ECO:0000313" key="8">
    <source>
        <dbReference type="EMBL" id="OCF50990.1"/>
    </source>
</evidence>
<protein>
    <recommendedName>
        <fullName evidence="11">D-isomer specific 2-hydroxyacid dehydrogenase NAD-binding domain-containing protein</fullName>
    </recommendedName>
</protein>
<dbReference type="OrthoDB" id="298012at2759"/>
<keyword evidence="3 5" id="KW-0560">Oxidoreductase</keyword>
<evidence type="ECO:0000313" key="9">
    <source>
        <dbReference type="EMBL" id="WWC68765.1"/>
    </source>
</evidence>
<reference evidence="8" key="1">
    <citation type="submission" date="2013-07" db="EMBL/GenBank/DDBJ databases">
        <title>The Genome Sequence of Cryptococcus pinus CBS10737.</title>
        <authorList>
            <consortium name="The Broad Institute Genome Sequencing Platform"/>
            <person name="Cuomo C."/>
            <person name="Litvintseva A."/>
            <person name="Chen Y."/>
            <person name="Heitman J."/>
            <person name="Sun S."/>
            <person name="Springer D."/>
            <person name="Dromer F."/>
            <person name="Young S.K."/>
            <person name="Zeng Q."/>
            <person name="Gargeya S."/>
            <person name="Fitzgerald M."/>
            <person name="Abouelleil A."/>
            <person name="Alvarado L."/>
            <person name="Berlin A.M."/>
            <person name="Chapman S.B."/>
            <person name="Dewar J."/>
            <person name="Goldberg J."/>
            <person name="Griggs A."/>
            <person name="Gujja S."/>
            <person name="Hansen M."/>
            <person name="Howarth C."/>
            <person name="Imamovic A."/>
            <person name="Larimer J."/>
            <person name="McCowan C."/>
            <person name="Murphy C."/>
            <person name="Pearson M."/>
            <person name="Priest M."/>
            <person name="Roberts A."/>
            <person name="Saif S."/>
            <person name="Shea T."/>
            <person name="Sykes S."/>
            <person name="Wortman J."/>
            <person name="Nusbaum C."/>
            <person name="Birren B."/>
        </authorList>
    </citation>
    <scope>NUCLEOTIDE SEQUENCE [LARGE SCALE GENOMIC DNA]</scope>
    <source>
        <strain evidence="8">CBS 10737</strain>
    </source>
</reference>
<dbReference type="Pfam" id="PF00389">
    <property type="entry name" value="2-Hacid_dh"/>
    <property type="match status" value="1"/>
</dbReference>
<dbReference type="InterPro" id="IPR036291">
    <property type="entry name" value="NAD(P)-bd_dom_sf"/>
</dbReference>
<dbReference type="PANTHER" id="PTHR42789">
    <property type="entry name" value="D-ISOMER SPECIFIC 2-HYDROXYACID DEHYDROGENASE FAMILY PROTEIN (AFU_ORTHOLOGUE AFUA_6G10090)"/>
    <property type="match status" value="1"/>
</dbReference>
<name>A0A1B9I640_9TREE</name>
<dbReference type="GO" id="GO:0008652">
    <property type="term" value="P:amino acid biosynthetic process"/>
    <property type="evidence" value="ECO:0007669"/>
    <property type="project" value="UniProtKB-KW"/>
</dbReference>
<feature type="domain" description="D-isomer specific 2-hydroxyacid dehydrogenase NAD-binding" evidence="7">
    <location>
        <begin position="126"/>
        <end position="320"/>
    </location>
</feature>
<reference evidence="9" key="2">
    <citation type="submission" date="2013-07" db="EMBL/GenBank/DDBJ databases">
        <authorList>
            <consortium name="The Broad Institute Genome Sequencing Platform"/>
            <person name="Cuomo C."/>
            <person name="Litvintseva A."/>
            <person name="Chen Y."/>
            <person name="Heitman J."/>
            <person name="Sun S."/>
            <person name="Springer D."/>
            <person name="Dromer F."/>
            <person name="Young S.K."/>
            <person name="Zeng Q."/>
            <person name="Gargeya S."/>
            <person name="Fitzgerald M."/>
            <person name="Abouelleil A."/>
            <person name="Alvarado L."/>
            <person name="Berlin A.M."/>
            <person name="Chapman S.B."/>
            <person name="Dewar J."/>
            <person name="Goldberg J."/>
            <person name="Griggs A."/>
            <person name="Gujja S."/>
            <person name="Hansen M."/>
            <person name="Howarth C."/>
            <person name="Imamovic A."/>
            <person name="Larimer J."/>
            <person name="McCowan C."/>
            <person name="Murphy C."/>
            <person name="Pearson M."/>
            <person name="Priest M."/>
            <person name="Roberts A."/>
            <person name="Saif S."/>
            <person name="Shea T."/>
            <person name="Sykes S."/>
            <person name="Wortman J."/>
            <person name="Nusbaum C."/>
            <person name="Birren B."/>
        </authorList>
    </citation>
    <scope>NUCLEOTIDE SEQUENCE</scope>
    <source>
        <strain evidence="9">CBS 10737</strain>
    </source>
</reference>
<dbReference type="InterPro" id="IPR029753">
    <property type="entry name" value="D-isomer_DH_CS"/>
</dbReference>
<evidence type="ECO:0000256" key="3">
    <source>
        <dbReference type="ARBA" id="ARBA00023002"/>
    </source>
</evidence>
<dbReference type="InterPro" id="IPR006140">
    <property type="entry name" value="D-isomer_DH_NAD-bd"/>
</dbReference>
<dbReference type="SUPFAM" id="SSF52283">
    <property type="entry name" value="Formate/glycerate dehydrogenase catalytic domain-like"/>
    <property type="match status" value="1"/>
</dbReference>
<dbReference type="EMBL" id="KI894009">
    <property type="protein sequence ID" value="OCF50990.1"/>
    <property type="molecule type" value="Genomic_DNA"/>
</dbReference>
<evidence type="ECO:0000256" key="5">
    <source>
        <dbReference type="RuleBase" id="RU003719"/>
    </source>
</evidence>